<dbReference type="EMBL" id="JARXVC010000010">
    <property type="protein sequence ID" value="MDH6282451.1"/>
    <property type="molecule type" value="Genomic_DNA"/>
</dbReference>
<proteinExistence type="predicted"/>
<evidence type="ECO:0000313" key="2">
    <source>
        <dbReference type="Proteomes" id="UP001160334"/>
    </source>
</evidence>
<organism evidence="1 2">
    <name type="scientific">Prescottella agglutinans</name>
    <dbReference type="NCBI Taxonomy" id="1644129"/>
    <lineage>
        <taxon>Bacteria</taxon>
        <taxon>Bacillati</taxon>
        <taxon>Actinomycetota</taxon>
        <taxon>Actinomycetes</taxon>
        <taxon>Mycobacteriales</taxon>
        <taxon>Nocardiaceae</taxon>
        <taxon>Prescottella</taxon>
    </lineage>
</organism>
<name>A0ABT6MDQ4_9NOCA</name>
<reference evidence="1 2" key="1">
    <citation type="submission" date="2023-04" db="EMBL/GenBank/DDBJ databases">
        <title>Forest soil microbial communities from Buena Vista Peninsula, Colon Province, Panama.</title>
        <authorList>
            <person name="Bouskill N."/>
        </authorList>
    </citation>
    <scope>NUCLEOTIDE SEQUENCE [LARGE SCALE GENOMIC DNA]</scope>
    <source>
        <strain evidence="1 2">CFH S0262</strain>
    </source>
</reference>
<evidence type="ECO:0000313" key="1">
    <source>
        <dbReference type="EMBL" id="MDH6282451.1"/>
    </source>
</evidence>
<dbReference type="Proteomes" id="UP001160334">
    <property type="component" value="Unassembled WGS sequence"/>
</dbReference>
<comment type="caution">
    <text evidence="1">The sequence shown here is derived from an EMBL/GenBank/DDBJ whole genome shotgun (WGS) entry which is preliminary data.</text>
</comment>
<sequence>MSYDLLGALTTFVMGLAPVLGGSLTGLNTMSGNSYS</sequence>
<keyword evidence="2" id="KW-1185">Reference proteome</keyword>
<gene>
    <name evidence="1" type="ORF">M2280_003682</name>
</gene>
<accession>A0ABT6MDQ4</accession>
<protein>
    <submittedName>
        <fullName evidence="1">Uncharacterized protein</fullName>
    </submittedName>
</protein>